<protein>
    <submittedName>
        <fullName evidence="2">Uncharacterized protein</fullName>
    </submittedName>
</protein>
<reference evidence="2" key="1">
    <citation type="submission" date="2021-02" db="EMBL/GenBank/DDBJ databases">
        <authorList>
            <person name="Nowell W R."/>
        </authorList>
    </citation>
    <scope>NUCLEOTIDE SEQUENCE</scope>
</reference>
<dbReference type="Proteomes" id="UP000676336">
    <property type="component" value="Unassembled WGS sequence"/>
</dbReference>
<name>A0A8S3BRV2_9BILA</name>
<proteinExistence type="predicted"/>
<dbReference type="EMBL" id="CAJOBI010134765">
    <property type="protein sequence ID" value="CAF4740720.1"/>
    <property type="molecule type" value="Genomic_DNA"/>
</dbReference>
<evidence type="ECO:0000313" key="3">
    <source>
        <dbReference type="Proteomes" id="UP000681720"/>
    </source>
</evidence>
<dbReference type="EMBL" id="CAJOBJ010159317">
    <property type="protein sequence ID" value="CAF4839501.1"/>
    <property type="molecule type" value="Genomic_DNA"/>
</dbReference>
<dbReference type="AlphaFoldDB" id="A0A8S3BRV2"/>
<gene>
    <name evidence="2" type="ORF">GIL414_LOCUS48842</name>
    <name evidence="1" type="ORF">SMN809_LOCUS44709</name>
</gene>
<feature type="non-terminal residue" evidence="2">
    <location>
        <position position="1"/>
    </location>
</feature>
<comment type="caution">
    <text evidence="2">The sequence shown here is derived from an EMBL/GenBank/DDBJ whole genome shotgun (WGS) entry which is preliminary data.</text>
</comment>
<organism evidence="2 3">
    <name type="scientific">Rotaria magnacalcarata</name>
    <dbReference type="NCBI Taxonomy" id="392030"/>
    <lineage>
        <taxon>Eukaryota</taxon>
        <taxon>Metazoa</taxon>
        <taxon>Spiralia</taxon>
        <taxon>Gnathifera</taxon>
        <taxon>Rotifera</taxon>
        <taxon>Eurotatoria</taxon>
        <taxon>Bdelloidea</taxon>
        <taxon>Philodinida</taxon>
        <taxon>Philodinidae</taxon>
        <taxon>Rotaria</taxon>
    </lineage>
</organism>
<dbReference type="Proteomes" id="UP000681720">
    <property type="component" value="Unassembled WGS sequence"/>
</dbReference>
<evidence type="ECO:0000313" key="1">
    <source>
        <dbReference type="EMBL" id="CAF4740720.1"/>
    </source>
</evidence>
<sequence>IVIVATGLSIPNIPPIDGIDLAVGYENVSLVTEEFENKSVLILG</sequence>
<evidence type="ECO:0000313" key="2">
    <source>
        <dbReference type="EMBL" id="CAF4839501.1"/>
    </source>
</evidence>
<accession>A0A8S3BRV2</accession>